<dbReference type="PRINTS" id="PR00080">
    <property type="entry name" value="SDRFAMILY"/>
</dbReference>
<dbReference type="STRING" id="368603.AYY16_07295"/>
<dbReference type="InterPro" id="IPR057326">
    <property type="entry name" value="KR_dom"/>
</dbReference>
<reference evidence="5 6" key="1">
    <citation type="submission" date="2016-06" db="EMBL/GenBank/DDBJ databases">
        <authorList>
            <person name="Kjaerup R.B."/>
            <person name="Dalgaard T.S."/>
            <person name="Juul-Madsen H.R."/>
        </authorList>
    </citation>
    <scope>NUCLEOTIDE SEQUENCE [LARGE SCALE GENOMIC DNA]</scope>
    <source>
        <strain evidence="5 6">GCSL-Mp3</strain>
    </source>
</reference>
<dbReference type="InterPro" id="IPR036291">
    <property type="entry name" value="NAD(P)-bd_dom_sf"/>
</dbReference>
<dbReference type="SUPFAM" id="SSF51735">
    <property type="entry name" value="NAD(P)-binding Rossmann-fold domains"/>
    <property type="match status" value="1"/>
</dbReference>
<dbReference type="RefSeq" id="WP_067423401.1">
    <property type="nucleotide sequence ID" value="NZ_LZEX01000012.1"/>
</dbReference>
<dbReference type="Proteomes" id="UP000092247">
    <property type="component" value="Unassembled WGS sequence"/>
</dbReference>
<dbReference type="PRINTS" id="PR00081">
    <property type="entry name" value="GDHRDH"/>
</dbReference>
<dbReference type="InterPro" id="IPR002347">
    <property type="entry name" value="SDR_fam"/>
</dbReference>
<dbReference type="PROSITE" id="PS00061">
    <property type="entry name" value="ADH_SHORT"/>
    <property type="match status" value="1"/>
</dbReference>
<evidence type="ECO:0000259" key="4">
    <source>
        <dbReference type="SMART" id="SM00822"/>
    </source>
</evidence>
<evidence type="ECO:0000313" key="6">
    <source>
        <dbReference type="Proteomes" id="UP000092247"/>
    </source>
</evidence>
<dbReference type="PANTHER" id="PTHR42901">
    <property type="entry name" value="ALCOHOL DEHYDROGENASE"/>
    <property type="match status" value="1"/>
</dbReference>
<evidence type="ECO:0000256" key="2">
    <source>
        <dbReference type="ARBA" id="ARBA00023002"/>
    </source>
</evidence>
<sequence length="262" mass="28297">MNSQNYVVITGASSGIGRALAVAFVLRGSSVVLVARREVILQELKAELMQLNPQVNVEIRVCDLSAPGSAAALYRSLSDLTIITWINNAGFGYYGSVAEQAVAEAEKMIALNVNALMVLSALYVQDYQHVDGAQLINISSAGGYTIVPSAVTYCATKFFVSAYTEGLARELTRCGAKLRAKVLAPAATQTAFGQVANKVDSYDYDTAFGRYHTSGQMAEFALALYDSDNITGMIDRDDFSFQLTDTRFSHAENSRANQKITP</sequence>
<dbReference type="AlphaFoldDB" id="A0A1B8HE58"/>
<evidence type="ECO:0000256" key="3">
    <source>
        <dbReference type="RuleBase" id="RU000363"/>
    </source>
</evidence>
<dbReference type="PANTHER" id="PTHR42901:SF1">
    <property type="entry name" value="ALCOHOL DEHYDROGENASE"/>
    <property type="match status" value="1"/>
</dbReference>
<protein>
    <submittedName>
        <fullName evidence="5">Oxidoreductase</fullName>
    </submittedName>
</protein>
<keyword evidence="2" id="KW-0560">Oxidoreductase</keyword>
<comment type="caution">
    <text evidence="5">The sequence shown here is derived from an EMBL/GenBank/DDBJ whole genome shotgun (WGS) entry which is preliminary data.</text>
</comment>
<dbReference type="EMBL" id="LZEX01000012">
    <property type="protein sequence ID" value="OBU07364.1"/>
    <property type="molecule type" value="Genomic_DNA"/>
</dbReference>
<dbReference type="InterPro" id="IPR020904">
    <property type="entry name" value="Sc_DH/Rdtase_CS"/>
</dbReference>
<dbReference type="Gene3D" id="3.40.50.720">
    <property type="entry name" value="NAD(P)-binding Rossmann-like Domain"/>
    <property type="match status" value="1"/>
</dbReference>
<accession>A0A1B8HE58</accession>
<organism evidence="5 6">
    <name type="scientific">Morganella psychrotolerans</name>
    <dbReference type="NCBI Taxonomy" id="368603"/>
    <lineage>
        <taxon>Bacteria</taxon>
        <taxon>Pseudomonadati</taxon>
        <taxon>Pseudomonadota</taxon>
        <taxon>Gammaproteobacteria</taxon>
        <taxon>Enterobacterales</taxon>
        <taxon>Morganellaceae</taxon>
        <taxon>Morganella</taxon>
    </lineage>
</organism>
<proteinExistence type="inferred from homology"/>
<name>A0A1B8HE58_9GAMM</name>
<evidence type="ECO:0000256" key="1">
    <source>
        <dbReference type="ARBA" id="ARBA00006484"/>
    </source>
</evidence>
<evidence type="ECO:0000313" key="5">
    <source>
        <dbReference type="EMBL" id="OBU07364.1"/>
    </source>
</evidence>
<gene>
    <name evidence="5" type="ORF">AYY17_04990</name>
</gene>
<dbReference type="CDD" id="cd05233">
    <property type="entry name" value="SDR_c"/>
    <property type="match status" value="1"/>
</dbReference>
<comment type="similarity">
    <text evidence="1 3">Belongs to the short-chain dehydrogenases/reductases (SDR) family.</text>
</comment>
<dbReference type="GO" id="GO:0016491">
    <property type="term" value="F:oxidoreductase activity"/>
    <property type="evidence" value="ECO:0007669"/>
    <property type="project" value="UniProtKB-KW"/>
</dbReference>
<feature type="domain" description="Ketoreductase" evidence="4">
    <location>
        <begin position="5"/>
        <end position="189"/>
    </location>
</feature>
<dbReference type="Pfam" id="PF00106">
    <property type="entry name" value="adh_short"/>
    <property type="match status" value="1"/>
</dbReference>
<dbReference type="SMART" id="SM00822">
    <property type="entry name" value="PKS_KR"/>
    <property type="match status" value="1"/>
</dbReference>